<dbReference type="InterPro" id="IPR052789">
    <property type="entry name" value="SSUH2_homolog"/>
</dbReference>
<comment type="caution">
    <text evidence="2">The sequence shown here is derived from an EMBL/GenBank/DDBJ whole genome shotgun (WGS) entry which is preliminary data.</text>
</comment>
<dbReference type="PANTHER" id="PTHR48465:SF1">
    <property type="entry name" value="PROTEIN SSUH2 HOMOLOG"/>
    <property type="match status" value="1"/>
</dbReference>
<feature type="region of interest" description="Disordered" evidence="1">
    <location>
        <begin position="151"/>
        <end position="172"/>
    </location>
</feature>
<organism evidence="2 3">
    <name type="scientific">Amphibalanus amphitrite</name>
    <name type="common">Striped barnacle</name>
    <name type="synonym">Balanus amphitrite</name>
    <dbReference type="NCBI Taxonomy" id="1232801"/>
    <lineage>
        <taxon>Eukaryota</taxon>
        <taxon>Metazoa</taxon>
        <taxon>Ecdysozoa</taxon>
        <taxon>Arthropoda</taxon>
        <taxon>Crustacea</taxon>
        <taxon>Multicrustacea</taxon>
        <taxon>Cirripedia</taxon>
        <taxon>Thoracica</taxon>
        <taxon>Thoracicalcarea</taxon>
        <taxon>Balanomorpha</taxon>
        <taxon>Balanoidea</taxon>
        <taxon>Balanidae</taxon>
        <taxon>Amphibalaninae</taxon>
        <taxon>Amphibalanus</taxon>
    </lineage>
</organism>
<protein>
    <submittedName>
        <fullName evidence="2">Protein SSUH2</fullName>
    </submittedName>
</protein>
<accession>A0A6A4WUU6</accession>
<sequence>MKPVVYAIMYRPAAAFDFDGPRAAPAPAAPVIISSEHAAHGADDHCASNSTPVGIDGGALTRSGRRCRRRHTHMLSLAGRERHARLKLKKYRNTSLARNGRLEHFGYCSSSAHTNFDGEDEPVPTAPPLDILDSVPGYESLGFDAVCVPPPPPEATWSEPSGPPPRDPVHVGGELSEQQARAALLCHVTDHCCYGRGAARHMNIAKINYSSAHHYELQTFTEKRETSWTFVPYSGGEVDSPSCGEAPEPWSVPAEPAQLFHDEVKVMEVPHTASAKDCHRCKGQGSLSCAECHGKGWTRCLSCHGNGWSADSSGYRERCYYCQASAYGDGKQDCLKCNAKGRVACPPCDSYGQVRCYIRLTISWKVTTSEHIVEHSSLPEELIREVSGQVAVEEEAAAVAPLTHYPDAAINLASAQLILEHQQKLCEQRVLAQRHQVRVVPVAEVNYTHKSHSGRFWVYGYENKVHAPDYPDRHCWGCCSLL</sequence>
<evidence type="ECO:0000313" key="3">
    <source>
        <dbReference type="Proteomes" id="UP000440578"/>
    </source>
</evidence>
<gene>
    <name evidence="2" type="primary">SSUH2_2</name>
    <name evidence="2" type="ORF">FJT64_018226</name>
</gene>
<dbReference type="AlphaFoldDB" id="A0A6A4WUU6"/>
<dbReference type="Proteomes" id="UP000440578">
    <property type="component" value="Unassembled WGS sequence"/>
</dbReference>
<proteinExistence type="predicted"/>
<dbReference type="EMBL" id="VIIS01000283">
    <property type="protein sequence ID" value="KAF0310917.1"/>
    <property type="molecule type" value="Genomic_DNA"/>
</dbReference>
<name>A0A6A4WUU6_AMPAM</name>
<evidence type="ECO:0000256" key="1">
    <source>
        <dbReference type="SAM" id="MobiDB-lite"/>
    </source>
</evidence>
<keyword evidence="3" id="KW-1185">Reference proteome</keyword>
<evidence type="ECO:0000313" key="2">
    <source>
        <dbReference type="EMBL" id="KAF0310917.1"/>
    </source>
</evidence>
<reference evidence="2 3" key="1">
    <citation type="submission" date="2019-07" db="EMBL/GenBank/DDBJ databases">
        <title>Draft genome assembly of a fouling barnacle, Amphibalanus amphitrite (Darwin, 1854): The first reference genome for Thecostraca.</title>
        <authorList>
            <person name="Kim W."/>
        </authorList>
    </citation>
    <scope>NUCLEOTIDE SEQUENCE [LARGE SCALE GENOMIC DNA]</scope>
    <source>
        <strain evidence="2">SNU_AA5</strain>
        <tissue evidence="2">Soma without cirri and trophi</tissue>
    </source>
</reference>
<dbReference type="OrthoDB" id="3355217at2759"/>
<dbReference type="PANTHER" id="PTHR48465">
    <property type="entry name" value="PROTEIN SSUH2 HOMOLOG"/>
    <property type="match status" value="1"/>
</dbReference>